<keyword evidence="9 17" id="KW-1015">Disulfide bond</keyword>
<evidence type="ECO:0000256" key="10">
    <source>
        <dbReference type="ARBA" id="ARBA00023170"/>
    </source>
</evidence>
<evidence type="ECO:0000256" key="7">
    <source>
        <dbReference type="ARBA" id="ARBA00023136"/>
    </source>
</evidence>
<evidence type="ECO:0000256" key="16">
    <source>
        <dbReference type="ARBA" id="ARBA00032354"/>
    </source>
</evidence>
<reference evidence="22" key="1">
    <citation type="submission" date="2025-08" db="UniProtKB">
        <authorList>
            <consortium name="Ensembl"/>
        </authorList>
    </citation>
    <scope>IDENTIFICATION</scope>
</reference>
<dbReference type="InterPro" id="IPR000276">
    <property type="entry name" value="GPCR_Rhodpsn"/>
</dbReference>
<protein>
    <recommendedName>
        <fullName evidence="2">Neuromedin-K receptor</fullName>
    </recommendedName>
    <alternativeName>
        <fullName evidence="16">NK-3 receptor</fullName>
    </alternativeName>
    <alternativeName>
        <fullName evidence="14">Neurokinin B receptor</fullName>
    </alternativeName>
    <alternativeName>
        <fullName evidence="15">Tachykinin receptor 3</fullName>
    </alternativeName>
</protein>
<keyword evidence="12 18" id="KW-0807">Transducer</keyword>
<evidence type="ECO:0000256" key="18">
    <source>
        <dbReference type="RuleBase" id="RU000688"/>
    </source>
</evidence>
<evidence type="ECO:0000256" key="12">
    <source>
        <dbReference type="ARBA" id="ARBA00023224"/>
    </source>
</evidence>
<evidence type="ECO:0000256" key="2">
    <source>
        <dbReference type="ARBA" id="ARBA00020039"/>
    </source>
</evidence>
<dbReference type="Gene3D" id="1.20.1070.10">
    <property type="entry name" value="Rhodopsin 7-helix transmembrane proteins"/>
    <property type="match status" value="1"/>
</dbReference>
<dbReference type="FunFam" id="1.20.1070.10:FF:000078">
    <property type="entry name" value="Neuromedin-K receptor"/>
    <property type="match status" value="1"/>
</dbReference>
<feature type="transmembrane region" description="Helical" evidence="20">
    <location>
        <begin position="233"/>
        <end position="255"/>
    </location>
</feature>
<feature type="transmembrane region" description="Helical" evidence="20">
    <location>
        <begin position="154"/>
        <end position="174"/>
    </location>
</feature>
<evidence type="ECO:0000259" key="21">
    <source>
        <dbReference type="PROSITE" id="PS50262"/>
    </source>
</evidence>
<proteinExistence type="inferred from homology"/>
<dbReference type="PANTHER" id="PTHR46925">
    <property type="entry name" value="G-PROTEIN COUPLED RECEPTOR TKR-1-RELATED"/>
    <property type="match status" value="1"/>
</dbReference>
<keyword evidence="11" id="KW-0325">Glycoprotein</keyword>
<feature type="domain" description="G-protein coupled receptors family 1 profile" evidence="21">
    <location>
        <begin position="133"/>
        <end position="387"/>
    </location>
</feature>
<keyword evidence="5 20" id="KW-1133">Transmembrane helix</keyword>
<dbReference type="PRINTS" id="PR00244">
    <property type="entry name" value="NEUROKININR"/>
</dbReference>
<evidence type="ECO:0000313" key="23">
    <source>
        <dbReference type="Proteomes" id="UP000694621"/>
    </source>
</evidence>
<sequence>MLHPPSSTHHHLNPPLCVRLLRESSLSFTLTHTLSLSLSLSLSHSPQHTYKSTHSSTAVLPQRQNHEGAERTHHQDPHLLNITHTHTHFAMAVLHTSSTNLTRNFTNQFVQPPWRVALWSVAYSSILAVAVFGNLVVMWIILAHKRMRTVTNYFLLNLAFSDASMAAFNTLVNFVYATHGDWYFGEAYCKFHNFFPVTSVFTSIYSMTAIAVDRYMAIIHPLKPRLSATATKVVIVCIWCLAVVLAFPLCFYSTTRTLPQRTICYVAWPRSAQDSFMYHIIVTVLVYVLPLVVMGITYTIVGVTLWASEIPGDSSDNYHGQLRAKRKVVKMMIVVVVTFALCWLPFHVYFIVTGLNKHLNKLKSIQQVYLTVLWLAMSSTMYNPIIYCCLNSRFRAGFKRAFRWCPFIRVSSYDELELRTTRLHPRNQSSMCTLSRVDTSVEGDDPRQSHRKSTKSQHQTEVNGAKENPPPTTKNGHYSEPNFASEQLN</sequence>
<evidence type="ECO:0000256" key="1">
    <source>
        <dbReference type="ARBA" id="ARBA00004651"/>
    </source>
</evidence>
<feature type="transmembrane region" description="Helical" evidence="20">
    <location>
        <begin position="275"/>
        <end position="307"/>
    </location>
</feature>
<dbReference type="InterPro" id="IPR017452">
    <property type="entry name" value="GPCR_Rhodpsn_7TM"/>
</dbReference>
<feature type="disulfide bond" evidence="17">
    <location>
        <begin position="189"/>
        <end position="264"/>
    </location>
</feature>
<dbReference type="Proteomes" id="UP000694621">
    <property type="component" value="Unplaced"/>
</dbReference>
<keyword evidence="10 18" id="KW-0675">Receptor</keyword>
<evidence type="ECO:0000256" key="6">
    <source>
        <dbReference type="ARBA" id="ARBA00023040"/>
    </source>
</evidence>
<keyword evidence="8" id="KW-0564">Palmitate</keyword>
<feature type="region of interest" description="Disordered" evidence="19">
    <location>
        <begin position="434"/>
        <end position="489"/>
    </location>
</feature>
<dbReference type="GO" id="GO:0005886">
    <property type="term" value="C:plasma membrane"/>
    <property type="evidence" value="ECO:0007669"/>
    <property type="project" value="UniProtKB-SubCell"/>
</dbReference>
<dbReference type="AlphaFoldDB" id="A0A8B9RP23"/>
<feature type="compositionally biased region" description="Polar residues" evidence="19">
    <location>
        <begin position="49"/>
        <end position="63"/>
    </location>
</feature>
<evidence type="ECO:0000256" key="20">
    <source>
        <dbReference type="SAM" id="Phobius"/>
    </source>
</evidence>
<evidence type="ECO:0000313" key="22">
    <source>
        <dbReference type="Ensembl" id="ENSAMXP00005056497.1"/>
    </source>
</evidence>
<evidence type="ECO:0000256" key="13">
    <source>
        <dbReference type="ARBA" id="ARBA00023288"/>
    </source>
</evidence>
<feature type="compositionally biased region" description="Basic and acidic residues" evidence="19">
    <location>
        <begin position="64"/>
        <end position="73"/>
    </location>
</feature>
<dbReference type="GO" id="GO:0097225">
    <property type="term" value="C:sperm midpiece"/>
    <property type="evidence" value="ECO:0007669"/>
    <property type="project" value="TreeGrafter"/>
</dbReference>
<evidence type="ECO:0000256" key="19">
    <source>
        <dbReference type="SAM" id="MobiDB-lite"/>
    </source>
</evidence>
<evidence type="ECO:0000256" key="3">
    <source>
        <dbReference type="ARBA" id="ARBA00022475"/>
    </source>
</evidence>
<dbReference type="SUPFAM" id="SSF81321">
    <property type="entry name" value="Family A G protein-coupled receptor-like"/>
    <property type="match status" value="1"/>
</dbReference>
<comment type="similarity">
    <text evidence="18">Belongs to the G-protein coupled receptor 1 family.</text>
</comment>
<dbReference type="PRINTS" id="PR01026">
    <property type="entry name" value="NEUROKININ3R"/>
</dbReference>
<dbReference type="PROSITE" id="PS50262">
    <property type="entry name" value="G_PROTEIN_RECEP_F1_2"/>
    <property type="match status" value="1"/>
</dbReference>
<evidence type="ECO:0000256" key="8">
    <source>
        <dbReference type="ARBA" id="ARBA00023139"/>
    </source>
</evidence>
<dbReference type="InterPro" id="IPR001681">
    <property type="entry name" value="Neurokn_rcpt"/>
</dbReference>
<dbReference type="GO" id="GO:1902093">
    <property type="term" value="P:positive regulation of flagellated sperm motility"/>
    <property type="evidence" value="ECO:0007669"/>
    <property type="project" value="TreeGrafter"/>
</dbReference>
<accession>A0A8B9RP23</accession>
<evidence type="ECO:0000256" key="15">
    <source>
        <dbReference type="ARBA" id="ARBA00031717"/>
    </source>
</evidence>
<evidence type="ECO:0000256" key="11">
    <source>
        <dbReference type="ARBA" id="ARBA00023180"/>
    </source>
</evidence>
<keyword evidence="4 18" id="KW-0812">Transmembrane</keyword>
<comment type="subcellular location">
    <subcellularLocation>
        <location evidence="1">Cell membrane</location>
        <topology evidence="1">Multi-pass membrane protein</topology>
    </subcellularLocation>
</comment>
<dbReference type="GO" id="GO:0004995">
    <property type="term" value="F:tachykinin receptor activity"/>
    <property type="evidence" value="ECO:0007669"/>
    <property type="project" value="InterPro"/>
</dbReference>
<dbReference type="SMART" id="SM01381">
    <property type="entry name" value="7TM_GPCR_Srsx"/>
    <property type="match status" value="1"/>
</dbReference>
<feature type="transmembrane region" description="Helical" evidence="20">
    <location>
        <begin position="372"/>
        <end position="390"/>
    </location>
</feature>
<evidence type="ECO:0000256" key="14">
    <source>
        <dbReference type="ARBA" id="ARBA00031300"/>
    </source>
</evidence>
<evidence type="ECO:0000256" key="9">
    <source>
        <dbReference type="ARBA" id="ARBA00023157"/>
    </source>
</evidence>
<evidence type="ECO:0000256" key="4">
    <source>
        <dbReference type="ARBA" id="ARBA00022692"/>
    </source>
</evidence>
<keyword evidence="3" id="KW-1003">Cell membrane</keyword>
<dbReference type="Ensembl" id="ENSAMXT00005061046.1">
    <property type="protein sequence ID" value="ENSAMXP00005056497.1"/>
    <property type="gene ID" value="ENSAMXG00005025059.1"/>
</dbReference>
<evidence type="ECO:0000256" key="5">
    <source>
        <dbReference type="ARBA" id="ARBA00022989"/>
    </source>
</evidence>
<dbReference type="PANTHER" id="PTHR46925:SF1">
    <property type="entry name" value="NEUROMEDIN-K RECEPTOR"/>
    <property type="match status" value="1"/>
</dbReference>
<dbReference type="PRINTS" id="PR00237">
    <property type="entry name" value="GPCRRHODOPSN"/>
</dbReference>
<dbReference type="Pfam" id="PF00001">
    <property type="entry name" value="7tm_1"/>
    <property type="match status" value="1"/>
</dbReference>
<keyword evidence="7 20" id="KW-0472">Membrane</keyword>
<dbReference type="InterPro" id="IPR001013">
    <property type="entry name" value="NK3_rcpt"/>
</dbReference>
<keyword evidence="6 18" id="KW-0297">G-protein coupled receptor</keyword>
<evidence type="ECO:0000256" key="17">
    <source>
        <dbReference type="PIRSR" id="PIRSR601681-50"/>
    </source>
</evidence>
<keyword evidence="13" id="KW-0449">Lipoprotein</keyword>
<feature type="transmembrane region" description="Helical" evidence="20">
    <location>
        <begin position="328"/>
        <end position="352"/>
    </location>
</feature>
<feature type="transmembrane region" description="Helical" evidence="20">
    <location>
        <begin position="116"/>
        <end position="142"/>
    </location>
</feature>
<organism evidence="22 23">
    <name type="scientific">Astyanax mexicanus</name>
    <name type="common">Blind cave fish</name>
    <name type="synonym">Astyanax fasciatus mexicanus</name>
    <dbReference type="NCBI Taxonomy" id="7994"/>
    <lineage>
        <taxon>Eukaryota</taxon>
        <taxon>Metazoa</taxon>
        <taxon>Chordata</taxon>
        <taxon>Craniata</taxon>
        <taxon>Vertebrata</taxon>
        <taxon>Euteleostomi</taxon>
        <taxon>Actinopterygii</taxon>
        <taxon>Neopterygii</taxon>
        <taxon>Teleostei</taxon>
        <taxon>Ostariophysi</taxon>
        <taxon>Characiformes</taxon>
        <taxon>Characoidei</taxon>
        <taxon>Acestrorhamphidae</taxon>
        <taxon>Acestrorhamphinae</taxon>
        <taxon>Astyanax</taxon>
    </lineage>
</organism>
<feature type="region of interest" description="Disordered" evidence="19">
    <location>
        <begin position="49"/>
        <end position="73"/>
    </location>
</feature>
<feature type="transmembrane region" description="Helical" evidence="20">
    <location>
        <begin position="194"/>
        <end position="212"/>
    </location>
</feature>
<name>A0A8B9RP23_ASTMX</name>
<dbReference type="PROSITE" id="PS00237">
    <property type="entry name" value="G_PROTEIN_RECEP_F1_1"/>
    <property type="match status" value="1"/>
</dbReference>